<organism evidence="1 2">
    <name type="scientific">SAR86 cluster bacterium</name>
    <dbReference type="NCBI Taxonomy" id="2030880"/>
    <lineage>
        <taxon>Bacteria</taxon>
        <taxon>Pseudomonadati</taxon>
        <taxon>Pseudomonadota</taxon>
        <taxon>Gammaproteobacteria</taxon>
        <taxon>SAR86 cluster</taxon>
    </lineage>
</organism>
<reference evidence="2" key="1">
    <citation type="submission" date="2017-08" db="EMBL/GenBank/DDBJ databases">
        <title>A dynamic microbial community with high functional redundancy inhabits the cold, oxic subseafloor aquifer.</title>
        <authorList>
            <person name="Tully B.J."/>
            <person name="Wheat C.G."/>
            <person name="Glazer B.T."/>
            <person name="Huber J.A."/>
        </authorList>
    </citation>
    <scope>NUCLEOTIDE SEQUENCE [LARGE SCALE GENOMIC DNA]</scope>
</reference>
<accession>A0A2A5CI96</accession>
<proteinExistence type="predicted"/>
<protein>
    <submittedName>
        <fullName evidence="1">Uncharacterized protein</fullName>
    </submittedName>
</protein>
<dbReference type="EMBL" id="NVWI01000001">
    <property type="protein sequence ID" value="PCJ43607.1"/>
    <property type="molecule type" value="Genomic_DNA"/>
</dbReference>
<dbReference type="AlphaFoldDB" id="A0A2A5CI96"/>
<sequence>MIGSTHNLKQLFGRFRISALLILCSTLISCSSLSTITIEGSYPSPLISPLPLTLGIIYNDTFSTYSFTELDEYSGEDQYIINSGSSQVALFNTILPAVFSEVIYLNSADEAADYPDLDMVFEPTIEEFQIGLPQKTRLDVYEIWVKYNMRLSAPDGNSIADWVMTAYGKSPQSNFGSVDAGVNEAAVEAFRDLAATFSLGFTSIPEVNAWLQINNVL</sequence>
<gene>
    <name evidence="1" type="ORF">COA71_01680</name>
</gene>
<evidence type="ECO:0000313" key="1">
    <source>
        <dbReference type="EMBL" id="PCJ43607.1"/>
    </source>
</evidence>
<dbReference type="Proteomes" id="UP000228987">
    <property type="component" value="Unassembled WGS sequence"/>
</dbReference>
<evidence type="ECO:0000313" key="2">
    <source>
        <dbReference type="Proteomes" id="UP000228987"/>
    </source>
</evidence>
<name>A0A2A5CI96_9GAMM</name>
<comment type="caution">
    <text evidence="1">The sequence shown here is derived from an EMBL/GenBank/DDBJ whole genome shotgun (WGS) entry which is preliminary data.</text>
</comment>